<proteinExistence type="predicted"/>
<dbReference type="EMBL" id="CM055102">
    <property type="protein sequence ID" value="KAJ7538691.1"/>
    <property type="molecule type" value="Genomic_DNA"/>
</dbReference>
<accession>A0ACC2C9F8</accession>
<organism evidence="1 2">
    <name type="scientific">Diphasiastrum complanatum</name>
    <name type="common">Issler's clubmoss</name>
    <name type="synonym">Lycopodium complanatum</name>
    <dbReference type="NCBI Taxonomy" id="34168"/>
    <lineage>
        <taxon>Eukaryota</taxon>
        <taxon>Viridiplantae</taxon>
        <taxon>Streptophyta</taxon>
        <taxon>Embryophyta</taxon>
        <taxon>Tracheophyta</taxon>
        <taxon>Lycopodiopsida</taxon>
        <taxon>Lycopodiales</taxon>
        <taxon>Lycopodiaceae</taxon>
        <taxon>Lycopodioideae</taxon>
        <taxon>Diphasiastrum</taxon>
    </lineage>
</organism>
<gene>
    <name evidence="1" type="ORF">O6H91_11G059500</name>
</gene>
<protein>
    <submittedName>
        <fullName evidence="1">Uncharacterized protein</fullName>
    </submittedName>
</protein>
<reference evidence="2" key="1">
    <citation type="journal article" date="2024" name="Proc. Natl. Acad. Sci. U.S.A.">
        <title>Extraordinary preservation of gene collinearity over three hundred million years revealed in homosporous lycophytes.</title>
        <authorList>
            <person name="Li C."/>
            <person name="Wickell D."/>
            <person name="Kuo L.Y."/>
            <person name="Chen X."/>
            <person name="Nie B."/>
            <person name="Liao X."/>
            <person name="Peng D."/>
            <person name="Ji J."/>
            <person name="Jenkins J."/>
            <person name="Williams M."/>
            <person name="Shu S."/>
            <person name="Plott C."/>
            <person name="Barry K."/>
            <person name="Rajasekar S."/>
            <person name="Grimwood J."/>
            <person name="Han X."/>
            <person name="Sun S."/>
            <person name="Hou Z."/>
            <person name="He W."/>
            <person name="Dai G."/>
            <person name="Sun C."/>
            <person name="Schmutz J."/>
            <person name="Leebens-Mack J.H."/>
            <person name="Li F.W."/>
            <person name="Wang L."/>
        </authorList>
    </citation>
    <scope>NUCLEOTIDE SEQUENCE [LARGE SCALE GENOMIC DNA]</scope>
    <source>
        <strain evidence="2">cv. PW_Plant_1</strain>
    </source>
</reference>
<sequence length="650" mass="69452">MNLIMIQGFESKIVHYCFDYSWSNSLVCPEPKNLIKVFLGSCYLHSIEGFVEPHSISLLVRRHICLRKAGRSYFPATSGSHKKIFIVTDLKGFTGTCGRSNSRPIDGFTSWRCRNRNLRRGKMPSPVEAESDRDTLLGRKESQSPLSRIFRALSAIFKADELGIQIAVIALPAILALAADPLASLVDTAFIGQIGPVELAAVGVSISVFNLVSKVLNIPLLNITTSFVAEDNAADEVALKEVPLENTMQLSLDGEDEASTLLIPSEGDEVREGKSSISILPVAGFEKRLLPAVSSALVLGSALGLAEAAVLAFGAGPILTVMGLGSTSSMRLPAIQYLCVRAIGAPAVVVALAVQGVFRGFKDTKTPLYATVAGNIANIVLDPILMFGVGYGVTGAAVATVISQYLIVLLLLWRLNELVILLPPKIADLRFDRYLKSGGLLLGRTAAILLTMTLSTSMAARQGTIPMAAHQICMQIWLAASLLSDSLALAGQAIIADGLAREEFSLAKQATIRVLQIGVGFGIVMAIILALVGDTFTKLFTKDAGVLAMIPSIIPFIAATQPINSLAFVFDGVFYGASDFGYSAYSMIVIAIISSVCLLWLPSLLGLPGVWIGLSLLMILRMSAGLIRLGTASGPWFFLKEGFEETRSRT</sequence>
<comment type="caution">
    <text evidence="1">The sequence shown here is derived from an EMBL/GenBank/DDBJ whole genome shotgun (WGS) entry which is preliminary data.</text>
</comment>
<evidence type="ECO:0000313" key="1">
    <source>
        <dbReference type="EMBL" id="KAJ7538691.1"/>
    </source>
</evidence>
<keyword evidence="2" id="KW-1185">Reference proteome</keyword>
<name>A0ACC2C9F8_DIPCM</name>
<dbReference type="Proteomes" id="UP001162992">
    <property type="component" value="Chromosome 11"/>
</dbReference>
<evidence type="ECO:0000313" key="2">
    <source>
        <dbReference type="Proteomes" id="UP001162992"/>
    </source>
</evidence>